<dbReference type="Pfam" id="PF12691">
    <property type="entry name" value="Phage_tail_terminator_6"/>
    <property type="match status" value="1"/>
</dbReference>
<dbReference type="EMBL" id="BARS01054711">
    <property type="protein sequence ID" value="GAG51093.1"/>
    <property type="molecule type" value="Genomic_DNA"/>
</dbReference>
<accession>X0YRS8</accession>
<comment type="caution">
    <text evidence="1">The sequence shown here is derived from an EMBL/GenBank/DDBJ whole genome shotgun (WGS) entry which is preliminary data.</text>
</comment>
<dbReference type="AlphaFoldDB" id="X0YRS8"/>
<protein>
    <submittedName>
        <fullName evidence="1">Uncharacterized protein</fullName>
    </submittedName>
</protein>
<evidence type="ECO:0000313" key="1">
    <source>
        <dbReference type="EMBL" id="GAG51093.1"/>
    </source>
</evidence>
<dbReference type="InterPro" id="IPR024411">
    <property type="entry name" value="Tail_terminator_phage"/>
</dbReference>
<reference evidence="1" key="1">
    <citation type="journal article" date="2014" name="Front. Microbiol.">
        <title>High frequency of phylogenetically diverse reductive dehalogenase-homologous genes in deep subseafloor sedimentary metagenomes.</title>
        <authorList>
            <person name="Kawai M."/>
            <person name="Futagami T."/>
            <person name="Toyoda A."/>
            <person name="Takaki Y."/>
            <person name="Nishi S."/>
            <person name="Hori S."/>
            <person name="Arai W."/>
            <person name="Tsubouchi T."/>
            <person name="Morono Y."/>
            <person name="Uchiyama I."/>
            <person name="Ito T."/>
            <person name="Fujiyama A."/>
            <person name="Inagaki F."/>
            <person name="Takami H."/>
        </authorList>
    </citation>
    <scope>NUCLEOTIDE SEQUENCE</scope>
    <source>
        <strain evidence="1">Expedition CK06-06</strain>
    </source>
</reference>
<name>X0YRS8_9ZZZZ</name>
<feature type="non-terminal residue" evidence="1">
    <location>
        <position position="122"/>
    </location>
</feature>
<organism evidence="1">
    <name type="scientific">marine sediment metagenome</name>
    <dbReference type="NCBI Taxonomy" id="412755"/>
    <lineage>
        <taxon>unclassified sequences</taxon>
        <taxon>metagenomes</taxon>
        <taxon>ecological metagenomes</taxon>
    </lineage>
</organism>
<proteinExistence type="predicted"/>
<gene>
    <name evidence="1" type="ORF">S01H1_80937</name>
</gene>
<sequence>MSSPAMGLASMLIESENGLDLILGVDLFTGSEPAKPDFCVTLMNTPGQPPVFGGEGYFRPGVQLRVRDLEVDTGWAKIKEYYDILNDRAGDFSGGYRYIGIWAQGDIMFSHKDEKNRYIHVA</sequence>